<feature type="domain" description="Endonuclease/exonuclease/phosphatase" evidence="1">
    <location>
        <begin position="65"/>
        <end position="180"/>
    </location>
</feature>
<dbReference type="InterPro" id="IPR005135">
    <property type="entry name" value="Endo/exonuclease/phosphatase"/>
</dbReference>
<accession>A0A6J1R5M0</accession>
<evidence type="ECO:0000313" key="2">
    <source>
        <dbReference type="Proteomes" id="UP000504618"/>
    </source>
</evidence>
<name>A0A6J1R5M0_9HYME</name>
<protein>
    <submittedName>
        <fullName evidence="3">Uncharacterized protein LOC112465909</fullName>
    </submittedName>
</protein>
<gene>
    <name evidence="3" type="primary">LOC112465909</name>
</gene>
<evidence type="ECO:0000313" key="3">
    <source>
        <dbReference type="RefSeq" id="XP_024889478.1"/>
    </source>
</evidence>
<organism evidence="2 3">
    <name type="scientific">Temnothorax curvispinosus</name>
    <dbReference type="NCBI Taxonomy" id="300111"/>
    <lineage>
        <taxon>Eukaryota</taxon>
        <taxon>Metazoa</taxon>
        <taxon>Ecdysozoa</taxon>
        <taxon>Arthropoda</taxon>
        <taxon>Hexapoda</taxon>
        <taxon>Insecta</taxon>
        <taxon>Pterygota</taxon>
        <taxon>Neoptera</taxon>
        <taxon>Endopterygota</taxon>
        <taxon>Hymenoptera</taxon>
        <taxon>Apocrita</taxon>
        <taxon>Aculeata</taxon>
        <taxon>Formicoidea</taxon>
        <taxon>Formicidae</taxon>
        <taxon>Myrmicinae</taxon>
        <taxon>Temnothorax</taxon>
    </lineage>
</organism>
<proteinExistence type="predicted"/>
<dbReference type="AlphaFoldDB" id="A0A6J1R5M0"/>
<dbReference type="PANTHER" id="PTHR33273">
    <property type="entry name" value="DOMAIN-CONTAINING PROTEIN, PUTATIVE-RELATED"/>
    <property type="match status" value="1"/>
</dbReference>
<keyword evidence="2" id="KW-1185">Reference proteome</keyword>
<dbReference type="OrthoDB" id="7555138at2759"/>
<dbReference type="Proteomes" id="UP000504618">
    <property type="component" value="Unplaced"/>
</dbReference>
<dbReference type="Gene3D" id="3.60.10.10">
    <property type="entry name" value="Endonuclease/exonuclease/phosphatase"/>
    <property type="match status" value="1"/>
</dbReference>
<dbReference type="SUPFAM" id="SSF56219">
    <property type="entry name" value="DNase I-like"/>
    <property type="match status" value="1"/>
</dbReference>
<dbReference type="InterPro" id="IPR036691">
    <property type="entry name" value="Endo/exonu/phosph_ase_sf"/>
</dbReference>
<dbReference type="PANTHER" id="PTHR33273:SF4">
    <property type="entry name" value="ENDONUCLEASE_EXONUCLEASE_PHOSPHATASE DOMAIN-CONTAINING PROTEIN"/>
    <property type="match status" value="1"/>
</dbReference>
<evidence type="ECO:0000259" key="1">
    <source>
        <dbReference type="Pfam" id="PF14529"/>
    </source>
</evidence>
<dbReference type="RefSeq" id="XP_024889478.1">
    <property type="nucleotide sequence ID" value="XM_025033710.1"/>
</dbReference>
<sequence length="357" mass="41720">MLYQRPGGVYFPGFRTVNSRNLLGSGGVSISVRAHLEFDILPVTGLPPGYDVIGIRTKNLLRNLNVVTLYRHPRGRISRRDFQSIFQAVSDSAHDTIILGDFNAKNVVWNCHSTDDSGDVLLDLMSDEDFYYVNSDTRSRNGFRGQRDSNLDLMFGTEGILNRIDYRQMEDTWDSDHFPISFAFDNSTQIYRKISNRLSSKRTDWSRFRDLVEDEIISALLPNIDSFKQDFEFYYSHFINILKKSIAIASGRREDAPKPSCPEDPAKRKRSHRWWDVECDEAVRQRKSAFAEFRKSKSLHAWIEYKRLKALAKRTINKKKKENFEKFCGSINRFTSLSYVCVYKRILQYNAYFEERE</sequence>
<reference evidence="3" key="1">
    <citation type="submission" date="2025-08" db="UniProtKB">
        <authorList>
            <consortium name="RefSeq"/>
        </authorList>
    </citation>
    <scope>IDENTIFICATION</scope>
    <source>
        <tissue evidence="3">Whole body</tissue>
    </source>
</reference>
<dbReference type="Pfam" id="PF14529">
    <property type="entry name" value="Exo_endo_phos_2"/>
    <property type="match status" value="1"/>
</dbReference>
<dbReference type="GO" id="GO:0003824">
    <property type="term" value="F:catalytic activity"/>
    <property type="evidence" value="ECO:0007669"/>
    <property type="project" value="InterPro"/>
</dbReference>
<dbReference type="GeneID" id="112465909"/>